<dbReference type="AlphaFoldDB" id="A0AAD5GQ62"/>
<dbReference type="Proteomes" id="UP001206925">
    <property type="component" value="Unassembled WGS sequence"/>
</dbReference>
<gene>
    <name evidence="1" type="ORF">M8C21_004498</name>
</gene>
<sequence>MDTSQQKNKALLPGDAIEAIAYLDDQSDFDSIINVQSCYVVNNYASTPQRRYMPAVPHKSCLRIGKVTSFVPITNCNIPDHYYSFADFSVLEIRMRPQKMLTDYIGRIEKNEHTTTRSGKKLKKITIKDER</sequence>
<dbReference type="EMBL" id="JAMZMK010006394">
    <property type="protein sequence ID" value="KAI7749214.1"/>
    <property type="molecule type" value="Genomic_DNA"/>
</dbReference>
<evidence type="ECO:0000313" key="2">
    <source>
        <dbReference type="Proteomes" id="UP001206925"/>
    </source>
</evidence>
<organism evidence="1 2">
    <name type="scientific">Ambrosia artemisiifolia</name>
    <name type="common">Common ragweed</name>
    <dbReference type="NCBI Taxonomy" id="4212"/>
    <lineage>
        <taxon>Eukaryota</taxon>
        <taxon>Viridiplantae</taxon>
        <taxon>Streptophyta</taxon>
        <taxon>Embryophyta</taxon>
        <taxon>Tracheophyta</taxon>
        <taxon>Spermatophyta</taxon>
        <taxon>Magnoliopsida</taxon>
        <taxon>eudicotyledons</taxon>
        <taxon>Gunneridae</taxon>
        <taxon>Pentapetalae</taxon>
        <taxon>asterids</taxon>
        <taxon>campanulids</taxon>
        <taxon>Asterales</taxon>
        <taxon>Asteraceae</taxon>
        <taxon>Asteroideae</taxon>
        <taxon>Heliantheae alliance</taxon>
        <taxon>Heliantheae</taxon>
        <taxon>Ambrosia</taxon>
    </lineage>
</organism>
<comment type="caution">
    <text evidence="1">The sequence shown here is derived from an EMBL/GenBank/DDBJ whole genome shotgun (WGS) entry which is preliminary data.</text>
</comment>
<protein>
    <submittedName>
        <fullName evidence="1">Uncharacterized protein</fullName>
    </submittedName>
</protein>
<name>A0AAD5GQ62_AMBAR</name>
<evidence type="ECO:0000313" key="1">
    <source>
        <dbReference type="EMBL" id="KAI7749214.1"/>
    </source>
</evidence>
<proteinExistence type="predicted"/>
<reference evidence="1" key="1">
    <citation type="submission" date="2022-06" db="EMBL/GenBank/DDBJ databases">
        <title>Uncovering the hologenomic basis of an extraordinary plant invasion.</title>
        <authorList>
            <person name="Bieker V.C."/>
            <person name="Martin M.D."/>
            <person name="Gilbert T."/>
            <person name="Hodgins K."/>
            <person name="Battlay P."/>
            <person name="Petersen B."/>
            <person name="Wilson J."/>
        </authorList>
    </citation>
    <scope>NUCLEOTIDE SEQUENCE</scope>
    <source>
        <strain evidence="1">AA19_3_7</strain>
        <tissue evidence="1">Leaf</tissue>
    </source>
</reference>
<accession>A0AAD5GQ62</accession>
<keyword evidence="2" id="KW-1185">Reference proteome</keyword>